<feature type="transmembrane region" description="Helical" evidence="10">
    <location>
        <begin position="67"/>
        <end position="87"/>
    </location>
</feature>
<evidence type="ECO:0000313" key="13">
    <source>
        <dbReference type="Proteomes" id="UP000054558"/>
    </source>
</evidence>
<feature type="transmembrane region" description="Helical" evidence="10">
    <location>
        <begin position="262"/>
        <end position="280"/>
    </location>
</feature>
<evidence type="ECO:0000256" key="3">
    <source>
        <dbReference type="ARBA" id="ARBA00007063"/>
    </source>
</evidence>
<comment type="similarity">
    <text evidence="3 10">Belongs to the glycosyltransferase 22 family.</text>
</comment>
<feature type="transmembrane region" description="Helical" evidence="10">
    <location>
        <begin position="350"/>
        <end position="368"/>
    </location>
</feature>
<keyword evidence="4 10" id="KW-0328">Glycosyltransferase</keyword>
<comment type="subcellular location">
    <subcellularLocation>
        <location evidence="1 10">Endoplasmic reticulum membrane</location>
        <topology evidence="1 10">Multi-pass membrane protein</topology>
    </subcellularLocation>
</comment>
<dbReference type="PANTHER" id="PTHR22760:SF2">
    <property type="entry name" value="ALPHA-1,2-MANNOSYLTRANSFERASE ALG9"/>
    <property type="match status" value="1"/>
</dbReference>
<evidence type="ECO:0000256" key="1">
    <source>
        <dbReference type="ARBA" id="ARBA00004477"/>
    </source>
</evidence>
<proteinExistence type="inferred from homology"/>
<comment type="pathway">
    <text evidence="2">Protein modification; protein glycosylation.</text>
</comment>
<keyword evidence="6 10" id="KW-0812">Transmembrane</keyword>
<dbReference type="GO" id="GO:0006487">
    <property type="term" value="P:protein N-linked glycosylation"/>
    <property type="evidence" value="ECO:0000318"/>
    <property type="project" value="GO_Central"/>
</dbReference>
<dbReference type="Proteomes" id="UP000054558">
    <property type="component" value="Unassembled WGS sequence"/>
</dbReference>
<evidence type="ECO:0000256" key="11">
    <source>
        <dbReference type="SAM" id="MobiDB-lite"/>
    </source>
</evidence>
<name>A0A1Y1ILE4_KLENI</name>
<feature type="transmembrane region" description="Helical" evidence="10">
    <location>
        <begin position="227"/>
        <end position="255"/>
    </location>
</feature>
<feature type="transmembrane region" description="Helical" evidence="10">
    <location>
        <begin position="147"/>
        <end position="169"/>
    </location>
</feature>
<keyword evidence="7 10" id="KW-0256">Endoplasmic reticulum</keyword>
<dbReference type="Pfam" id="PF03901">
    <property type="entry name" value="Glyco_transf_22"/>
    <property type="match status" value="1"/>
</dbReference>
<dbReference type="InterPro" id="IPR005599">
    <property type="entry name" value="GPI_mannosylTrfase"/>
</dbReference>
<keyword evidence="9 10" id="KW-0472">Membrane</keyword>
<dbReference type="UniPathway" id="UPA00378"/>
<evidence type="ECO:0000256" key="5">
    <source>
        <dbReference type="ARBA" id="ARBA00022679"/>
    </source>
</evidence>
<feature type="region of interest" description="Disordered" evidence="11">
    <location>
        <begin position="23"/>
        <end position="62"/>
    </location>
</feature>
<dbReference type="OMA" id="PRDMHAK"/>
<dbReference type="GO" id="GO:0005789">
    <property type="term" value="C:endoplasmic reticulum membrane"/>
    <property type="evidence" value="ECO:0000318"/>
    <property type="project" value="GO_Central"/>
</dbReference>
<feature type="transmembrane region" description="Helical" evidence="10">
    <location>
        <begin position="123"/>
        <end position="141"/>
    </location>
</feature>
<dbReference type="AlphaFoldDB" id="A0A1Y1ILE4"/>
<dbReference type="PANTHER" id="PTHR22760">
    <property type="entry name" value="GLYCOSYLTRANSFERASE"/>
    <property type="match status" value="1"/>
</dbReference>
<evidence type="ECO:0000256" key="7">
    <source>
        <dbReference type="ARBA" id="ARBA00022824"/>
    </source>
</evidence>
<evidence type="ECO:0000256" key="4">
    <source>
        <dbReference type="ARBA" id="ARBA00022676"/>
    </source>
</evidence>
<reference evidence="12 13" key="1">
    <citation type="journal article" date="2014" name="Nat. Commun.">
        <title>Klebsormidium flaccidum genome reveals primary factors for plant terrestrial adaptation.</title>
        <authorList>
            <person name="Hori K."/>
            <person name="Maruyama F."/>
            <person name="Fujisawa T."/>
            <person name="Togashi T."/>
            <person name="Yamamoto N."/>
            <person name="Seo M."/>
            <person name="Sato S."/>
            <person name="Yamada T."/>
            <person name="Mori H."/>
            <person name="Tajima N."/>
            <person name="Moriyama T."/>
            <person name="Ikeuchi M."/>
            <person name="Watanabe M."/>
            <person name="Wada H."/>
            <person name="Kobayashi K."/>
            <person name="Saito M."/>
            <person name="Masuda T."/>
            <person name="Sasaki-Sekimoto Y."/>
            <person name="Mashiguchi K."/>
            <person name="Awai K."/>
            <person name="Shimojima M."/>
            <person name="Masuda S."/>
            <person name="Iwai M."/>
            <person name="Nobusawa T."/>
            <person name="Narise T."/>
            <person name="Kondo S."/>
            <person name="Saito H."/>
            <person name="Sato R."/>
            <person name="Murakawa M."/>
            <person name="Ihara Y."/>
            <person name="Oshima-Yamada Y."/>
            <person name="Ohtaka K."/>
            <person name="Satoh M."/>
            <person name="Sonobe K."/>
            <person name="Ishii M."/>
            <person name="Ohtani R."/>
            <person name="Kanamori-Sato M."/>
            <person name="Honoki R."/>
            <person name="Miyazaki D."/>
            <person name="Mochizuki H."/>
            <person name="Umetsu J."/>
            <person name="Higashi K."/>
            <person name="Shibata D."/>
            <person name="Kamiya Y."/>
            <person name="Sato N."/>
            <person name="Nakamura Y."/>
            <person name="Tabata S."/>
            <person name="Ida S."/>
            <person name="Kurokawa K."/>
            <person name="Ohta H."/>
        </authorList>
    </citation>
    <scope>NUCLEOTIDE SEQUENCE [LARGE SCALE GENOMIC DNA]</scope>
    <source>
        <strain evidence="12 13">NIES-2285</strain>
    </source>
</reference>
<evidence type="ECO:0000256" key="6">
    <source>
        <dbReference type="ARBA" id="ARBA00022692"/>
    </source>
</evidence>
<organism evidence="12 13">
    <name type="scientific">Klebsormidium nitens</name>
    <name type="common">Green alga</name>
    <name type="synonym">Ulothrix nitens</name>
    <dbReference type="NCBI Taxonomy" id="105231"/>
    <lineage>
        <taxon>Eukaryota</taxon>
        <taxon>Viridiplantae</taxon>
        <taxon>Streptophyta</taxon>
        <taxon>Klebsormidiophyceae</taxon>
        <taxon>Klebsormidiales</taxon>
        <taxon>Klebsormidiaceae</taxon>
        <taxon>Klebsormidium</taxon>
    </lineage>
</organism>
<keyword evidence="5 12" id="KW-0808">Transferase</keyword>
<dbReference type="GO" id="GO:0000026">
    <property type="term" value="F:alpha-1,2-mannosyltransferase activity"/>
    <property type="evidence" value="ECO:0000318"/>
    <property type="project" value="GO_Central"/>
</dbReference>
<evidence type="ECO:0000256" key="10">
    <source>
        <dbReference type="RuleBase" id="RU363075"/>
    </source>
</evidence>
<protein>
    <recommendedName>
        <fullName evidence="10">Mannosyltransferase</fullName>
        <ecNumber evidence="10">2.4.1.-</ecNumber>
    </recommendedName>
</protein>
<dbReference type="EC" id="2.4.1.-" evidence="10"/>
<evidence type="ECO:0000256" key="8">
    <source>
        <dbReference type="ARBA" id="ARBA00022989"/>
    </source>
</evidence>
<evidence type="ECO:0000313" key="12">
    <source>
        <dbReference type="EMBL" id="GAQ89586.1"/>
    </source>
</evidence>
<feature type="transmembrane region" description="Helical" evidence="10">
    <location>
        <begin position="374"/>
        <end position="393"/>
    </location>
</feature>
<accession>A0A1Y1ILE4</accession>
<sequence>MVVDGGGTIDSFRRLEEDSTLTRAMKASDVRRRLPGKASADASEQNSPEEGAKARLGDKPTTQSVSWTPIFLLLLASKVLSAFLNIIHDCDETYNYWEPLHYLIHGYGLQTWEYSAEFGLRSYLYLLLHAVIAFPASLLFGDGPGKVYTFLAVRLGLAILSALSEAWLAVAASRWMKSRSLGWLTALLLAGGSGTFTASTSFLPSTFSMYGLTASAAALLSNRPATAVALAAAGVTLGWPFSILATVPIVLFALFTGGFWKVFAAGAVALLGTLVPSALIDRFFYGTWQVSLWNIVRYNAGGGGDSHLYGVEPASFYLRNLVNNFNLALPLALVAPVMILLTRKPGYGRLLVGIAPLYLWLGAMSCLPHKEERFLYIVYPLLCLAAAASLAFLPDILRHPILRRLIQAVQTSLVILTLLLSASRTASLLINYSAPFPIYRHLASPAELAHARAMMSARHAAEVTRSGLMSGDQTAEVAHSEYLLRHAHSLSPAHIAYPPERAAVCVGAEWYRSPGSFFLPSSEHRLAFLDEGFGGLLPFPFNGTAGGTRARPGYFNDRNRASPGQFLSDQSRCDYRVDFRRKGEGGRDDDDLWEVVAERPFLDAAKSPALSRAFYVPGWSAAKNKFGTYRLSRRKR</sequence>
<feature type="transmembrane region" description="Helical" evidence="10">
    <location>
        <begin position="181"/>
        <end position="207"/>
    </location>
</feature>
<keyword evidence="13" id="KW-1185">Reference proteome</keyword>
<evidence type="ECO:0000256" key="2">
    <source>
        <dbReference type="ARBA" id="ARBA00004922"/>
    </source>
</evidence>
<dbReference type="STRING" id="105231.A0A1Y1ILE4"/>
<evidence type="ECO:0000256" key="9">
    <source>
        <dbReference type="ARBA" id="ARBA00023136"/>
    </source>
</evidence>
<keyword evidence="8 10" id="KW-1133">Transmembrane helix</keyword>
<dbReference type="OrthoDB" id="497541at2759"/>
<gene>
    <name evidence="12" type="ORF">KFL_005390060</name>
</gene>
<dbReference type="EMBL" id="DF237488">
    <property type="protein sequence ID" value="GAQ89586.1"/>
    <property type="molecule type" value="Genomic_DNA"/>
</dbReference>